<dbReference type="CTD" id="692644"/>
<dbReference type="Pfam" id="PF00079">
    <property type="entry name" value="Serpin"/>
    <property type="match status" value="1"/>
</dbReference>
<dbReference type="OrthoDB" id="9440847at2759"/>
<keyword evidence="1 7" id="KW-0646">Protease inhibitor</keyword>
<protein>
    <submittedName>
        <fullName evidence="7">Serine protease inhibitor 77Ba-like</fullName>
    </submittedName>
</protein>
<evidence type="ECO:0000256" key="3">
    <source>
        <dbReference type="RuleBase" id="RU000411"/>
    </source>
</evidence>
<dbReference type="SMART" id="SM00093">
    <property type="entry name" value="SERPIN"/>
    <property type="match status" value="1"/>
</dbReference>
<dbReference type="InterPro" id="IPR042178">
    <property type="entry name" value="Serpin_sf_1"/>
</dbReference>
<dbReference type="Proteomes" id="UP001652740">
    <property type="component" value="Unplaced"/>
</dbReference>
<dbReference type="InParanoid" id="A0A6J1W790"/>
<accession>A0A6J1W790</accession>
<dbReference type="Gene3D" id="3.30.497.10">
    <property type="entry name" value="Antithrombin, subunit I, domain 2"/>
    <property type="match status" value="1"/>
</dbReference>
<dbReference type="InterPro" id="IPR023796">
    <property type="entry name" value="Serpin_dom"/>
</dbReference>
<evidence type="ECO:0000256" key="1">
    <source>
        <dbReference type="ARBA" id="ARBA00022690"/>
    </source>
</evidence>
<dbReference type="FunCoup" id="A0A6J1W790">
    <property type="interactions" value="63"/>
</dbReference>
<keyword evidence="2 7" id="KW-0722">Serine protease inhibitor</keyword>
<feature type="domain" description="Serpin" evidence="5">
    <location>
        <begin position="50"/>
        <end position="418"/>
    </location>
</feature>
<comment type="similarity">
    <text evidence="3">Belongs to the serpin family.</text>
</comment>
<dbReference type="Gene3D" id="2.30.39.10">
    <property type="entry name" value="Alpha-1-antitrypsin, domain 1"/>
    <property type="match status" value="1"/>
</dbReference>
<dbReference type="InterPro" id="IPR042185">
    <property type="entry name" value="Serpin_sf_2"/>
</dbReference>
<proteinExistence type="inferred from homology"/>
<evidence type="ECO:0000256" key="2">
    <source>
        <dbReference type="ARBA" id="ARBA00022900"/>
    </source>
</evidence>
<evidence type="ECO:0000313" key="7">
    <source>
        <dbReference type="RefSeq" id="XP_026748577.1"/>
    </source>
</evidence>
<reference evidence="7" key="1">
    <citation type="submission" date="2025-08" db="UniProtKB">
        <authorList>
            <consortium name="RefSeq"/>
        </authorList>
    </citation>
    <scope>IDENTIFICATION</scope>
    <source>
        <tissue evidence="7">Whole larvae</tissue>
    </source>
</reference>
<keyword evidence="6" id="KW-1185">Reference proteome</keyword>
<evidence type="ECO:0000313" key="6">
    <source>
        <dbReference type="Proteomes" id="UP001652740"/>
    </source>
</evidence>
<dbReference type="GO" id="GO:0005615">
    <property type="term" value="C:extracellular space"/>
    <property type="evidence" value="ECO:0007669"/>
    <property type="project" value="InterPro"/>
</dbReference>
<dbReference type="PANTHER" id="PTHR11461">
    <property type="entry name" value="SERINE PROTEASE INHIBITOR, SERPIN"/>
    <property type="match status" value="1"/>
</dbReference>
<gene>
    <name evidence="7" type="primary">LOC113509434</name>
</gene>
<keyword evidence="4" id="KW-0732">Signal</keyword>
<dbReference type="PANTHER" id="PTHR11461:SF367">
    <property type="entry name" value="GH21475P-RELATED"/>
    <property type="match status" value="1"/>
</dbReference>
<evidence type="ECO:0000256" key="4">
    <source>
        <dbReference type="SAM" id="SignalP"/>
    </source>
</evidence>
<dbReference type="AlphaFoldDB" id="A0A6J1W790"/>
<dbReference type="CDD" id="cd19598">
    <property type="entry name" value="serpin77Ba-like_insects"/>
    <property type="match status" value="1"/>
</dbReference>
<dbReference type="RefSeq" id="XP_026748577.1">
    <property type="nucleotide sequence ID" value="XM_026892776.3"/>
</dbReference>
<evidence type="ECO:0000259" key="5">
    <source>
        <dbReference type="SMART" id="SM00093"/>
    </source>
</evidence>
<sequence>MCNSVVKLLFCVFLIVLCSGQSNVPPVPLNTPPPPNLHIGLTERIGNFSVELLYHTSKIQNHTQNLIVSPITVWSVLAVISEGASHTTLAQIHKAIRLSLKNRESTRNQFRNIAQYLLVNTKTVELAKINAIFVNIDNLPLIDFRALAKNYYDTDLVPLNFTDSQNAANSINRAISNVTHGRIKDLVDSSIFRNAPMVLTSGLYFRGQWTLPFNASSTMRMPFFNSKSEKIGEVNMMYNRNTYPFANIQELKARVIEIPYGVENRLSMLIMLPHPGVSVEDMFFNFYRVTLDRIFEELKIAKEEYGDDEVDCFIPRFKIESNLDLTEILKNQFNIVDLFDENRARLPFMARTPLYVSKIIHKAEIEVTEEGTTASGVTLAEFSNRIGTIRFEANRPFTYVIVEKTTNTIVFGGFYQQPSLY</sequence>
<dbReference type="InterPro" id="IPR000215">
    <property type="entry name" value="Serpin_fam"/>
</dbReference>
<name>A0A6J1W790_GALME</name>
<dbReference type="GO" id="GO:0004867">
    <property type="term" value="F:serine-type endopeptidase inhibitor activity"/>
    <property type="evidence" value="ECO:0007669"/>
    <property type="project" value="UniProtKB-KW"/>
</dbReference>
<dbReference type="GeneID" id="113509434"/>
<feature type="chain" id="PRO_5026831961" evidence="4">
    <location>
        <begin position="21"/>
        <end position="421"/>
    </location>
</feature>
<feature type="signal peptide" evidence="4">
    <location>
        <begin position="1"/>
        <end position="20"/>
    </location>
</feature>
<dbReference type="SUPFAM" id="SSF56574">
    <property type="entry name" value="Serpins"/>
    <property type="match status" value="1"/>
</dbReference>
<dbReference type="InterPro" id="IPR036186">
    <property type="entry name" value="Serpin_sf"/>
</dbReference>
<dbReference type="KEGG" id="gmw:113509434"/>
<organism evidence="6 7">
    <name type="scientific">Galleria mellonella</name>
    <name type="common">Greater wax moth</name>
    <dbReference type="NCBI Taxonomy" id="7137"/>
    <lineage>
        <taxon>Eukaryota</taxon>
        <taxon>Metazoa</taxon>
        <taxon>Ecdysozoa</taxon>
        <taxon>Arthropoda</taxon>
        <taxon>Hexapoda</taxon>
        <taxon>Insecta</taxon>
        <taxon>Pterygota</taxon>
        <taxon>Neoptera</taxon>
        <taxon>Endopterygota</taxon>
        <taxon>Lepidoptera</taxon>
        <taxon>Glossata</taxon>
        <taxon>Ditrysia</taxon>
        <taxon>Pyraloidea</taxon>
        <taxon>Pyralidae</taxon>
        <taxon>Galleriinae</taxon>
        <taxon>Galleria</taxon>
    </lineage>
</organism>